<dbReference type="EMBL" id="NEWD01000016">
    <property type="protein sequence ID" value="OXN00403.1"/>
    <property type="molecule type" value="Genomic_DNA"/>
</dbReference>
<reference evidence="1 2" key="1">
    <citation type="submission" date="2017-05" db="EMBL/GenBank/DDBJ databases">
        <title>Bifidobacterium vansinderenii sp. nov.</title>
        <authorList>
            <person name="Lugli G.A."/>
            <person name="Duranti S."/>
            <person name="Mangifesta M."/>
        </authorList>
    </citation>
    <scope>NUCLEOTIDE SEQUENCE [LARGE SCALE GENOMIC DNA]</scope>
    <source>
        <strain evidence="1 2">Tam10B</strain>
    </source>
</reference>
<protein>
    <submittedName>
        <fullName evidence="1">Uncharacterized protein</fullName>
    </submittedName>
</protein>
<dbReference type="Proteomes" id="UP000215433">
    <property type="component" value="Unassembled WGS sequence"/>
</dbReference>
<name>A0A229VXQ5_9BIFI</name>
<dbReference type="AlphaFoldDB" id="A0A229VXQ5"/>
<keyword evidence="2" id="KW-1185">Reference proteome</keyword>
<evidence type="ECO:0000313" key="1">
    <source>
        <dbReference type="EMBL" id="OXN00403.1"/>
    </source>
</evidence>
<sequence>MDIAQDVLKELPRVGTGHYSITDGYGFSAVEQDAPEGGVYIQPDELDYGYLYLYDATHEGLGSWDDDDTEGDDTVSRLGVILQWADNEDRRGVEYGDEFTYEATKSVYDRDRDWAMEYEQRKYHETDSWQASLFTAAPGPDEDPYQWLVNHIATEASDLLED</sequence>
<comment type="caution">
    <text evidence="1">The sequence shown here is derived from an EMBL/GenBank/DDBJ whole genome shotgun (WGS) entry which is preliminary data.</text>
</comment>
<accession>A0A229VXQ5</accession>
<gene>
    <name evidence="1" type="ORF">Tam10B_1273</name>
</gene>
<proteinExistence type="predicted"/>
<organism evidence="1 2">
    <name type="scientific">Bifidobacterium vansinderenii</name>
    <dbReference type="NCBI Taxonomy" id="1984871"/>
    <lineage>
        <taxon>Bacteria</taxon>
        <taxon>Bacillati</taxon>
        <taxon>Actinomycetota</taxon>
        <taxon>Actinomycetes</taxon>
        <taxon>Bifidobacteriales</taxon>
        <taxon>Bifidobacteriaceae</taxon>
        <taxon>Bifidobacterium</taxon>
    </lineage>
</organism>
<evidence type="ECO:0000313" key="2">
    <source>
        <dbReference type="Proteomes" id="UP000215433"/>
    </source>
</evidence>